<feature type="region of interest" description="Disordered" evidence="1">
    <location>
        <begin position="136"/>
        <end position="156"/>
    </location>
</feature>
<feature type="region of interest" description="Disordered" evidence="1">
    <location>
        <begin position="181"/>
        <end position="200"/>
    </location>
</feature>
<accession>A0A3S1BV82</accession>
<proteinExistence type="predicted"/>
<dbReference type="Proteomes" id="UP000271974">
    <property type="component" value="Unassembled WGS sequence"/>
</dbReference>
<reference evidence="2 3" key="1">
    <citation type="submission" date="2019-01" db="EMBL/GenBank/DDBJ databases">
        <title>A draft genome assembly of the solar-powered sea slug Elysia chlorotica.</title>
        <authorList>
            <person name="Cai H."/>
            <person name="Li Q."/>
            <person name="Fang X."/>
            <person name="Li J."/>
            <person name="Curtis N.E."/>
            <person name="Altenburger A."/>
            <person name="Shibata T."/>
            <person name="Feng M."/>
            <person name="Maeda T."/>
            <person name="Schwartz J.A."/>
            <person name="Shigenobu S."/>
            <person name="Lundholm N."/>
            <person name="Nishiyama T."/>
            <person name="Yang H."/>
            <person name="Hasebe M."/>
            <person name="Li S."/>
            <person name="Pierce S.K."/>
            <person name="Wang J."/>
        </authorList>
    </citation>
    <scope>NUCLEOTIDE SEQUENCE [LARGE SCALE GENOMIC DNA]</scope>
    <source>
        <strain evidence="2">EC2010</strain>
        <tissue evidence="2">Whole organism of an adult</tissue>
    </source>
</reference>
<evidence type="ECO:0000256" key="1">
    <source>
        <dbReference type="SAM" id="MobiDB-lite"/>
    </source>
</evidence>
<feature type="compositionally biased region" description="Polar residues" evidence="1">
    <location>
        <begin position="136"/>
        <end position="149"/>
    </location>
</feature>
<evidence type="ECO:0000313" key="3">
    <source>
        <dbReference type="Proteomes" id="UP000271974"/>
    </source>
</evidence>
<sequence>MRCVSTARPDTHPQLRLKSFHPQMRLEFNRTPGRGSCHVCPQVRMNFKFQLALSSLSPYNLHDDGSTFVIRTTEPEHGLLHSPVFYFQEGPLRFPSKVVLCGDGSSQGSLLRGSYVAKDAYLQRFLSKQAFKGTASTGRVASTPTTEQAASRHWVDTPPTHPALYVTSLQEDTILIEISLMETSGSASNEPKDSATREND</sequence>
<gene>
    <name evidence="2" type="ORF">EGW08_002623</name>
</gene>
<name>A0A3S1BV82_ELYCH</name>
<dbReference type="EMBL" id="RQTK01000051">
    <property type="protein sequence ID" value="RUS89605.1"/>
    <property type="molecule type" value="Genomic_DNA"/>
</dbReference>
<feature type="compositionally biased region" description="Basic and acidic residues" evidence="1">
    <location>
        <begin position="190"/>
        <end position="200"/>
    </location>
</feature>
<organism evidence="2 3">
    <name type="scientific">Elysia chlorotica</name>
    <name type="common">Eastern emerald elysia</name>
    <name type="synonym">Sea slug</name>
    <dbReference type="NCBI Taxonomy" id="188477"/>
    <lineage>
        <taxon>Eukaryota</taxon>
        <taxon>Metazoa</taxon>
        <taxon>Spiralia</taxon>
        <taxon>Lophotrochozoa</taxon>
        <taxon>Mollusca</taxon>
        <taxon>Gastropoda</taxon>
        <taxon>Heterobranchia</taxon>
        <taxon>Euthyneura</taxon>
        <taxon>Panpulmonata</taxon>
        <taxon>Sacoglossa</taxon>
        <taxon>Placobranchoidea</taxon>
        <taxon>Plakobranchidae</taxon>
        <taxon>Elysia</taxon>
    </lineage>
</organism>
<protein>
    <submittedName>
        <fullName evidence="2">Uncharacterized protein</fullName>
    </submittedName>
</protein>
<evidence type="ECO:0000313" key="2">
    <source>
        <dbReference type="EMBL" id="RUS89605.1"/>
    </source>
</evidence>
<comment type="caution">
    <text evidence="2">The sequence shown here is derived from an EMBL/GenBank/DDBJ whole genome shotgun (WGS) entry which is preliminary data.</text>
</comment>
<keyword evidence="3" id="KW-1185">Reference proteome</keyword>
<dbReference type="AlphaFoldDB" id="A0A3S1BV82"/>